<proteinExistence type="predicted"/>
<gene>
    <name evidence="1" type="ORF">MESINF_2720</name>
</gene>
<dbReference type="PANTHER" id="PTHR43649">
    <property type="entry name" value="ARABINOSE-BINDING PROTEIN-RELATED"/>
    <property type="match status" value="1"/>
</dbReference>
<sequence length="410" mass="45936">MKKLMCLALALIVFVGFSFGITITMMTPLTGADGAYMDEIVAKFNATHPGIEVVHVVVESSLDMKNKLSMGIASKTAPEIMFIRKFDMPLYLQHFKGFTPEEWLNNYGIDVNDIFPGVLEGLVIDGKVVGIPLDIWIFYMAYNKANFAKVGLDPENPPKTRDEFIAAMEALIPITPAGLTPYYENPAWTWIWFHLLWQHGGDLLTDDFKKPAFAKAGIEACKLMLMMQEKGILPMQVADPGVSFQSGDSSVLITGIWTIQPWMQQLGKDFGYAVVPQLGTTKAVFGGSHVLAMPKVMVEDPKVLQAATTFIKYLWDNAIDWYAAGQTPARISIAESQELKEKLPHIYVVSQESEYVKQFQMFPLISEIEAEIAVYLDEILVLHSISPEEGMKEAEFAVQEILDDYWSRVK</sequence>
<accession>A0A7Z7PST6</accession>
<dbReference type="Pfam" id="PF13416">
    <property type="entry name" value="SBP_bac_8"/>
    <property type="match status" value="1"/>
</dbReference>
<reference evidence="1 2" key="1">
    <citation type="submission" date="2017-01" db="EMBL/GenBank/DDBJ databases">
        <authorList>
            <person name="Erauso G."/>
        </authorList>
    </citation>
    <scope>NUCLEOTIDE SEQUENCE [LARGE SCALE GENOMIC DNA]</scope>
    <source>
        <strain evidence="1">MESINF1</strain>
    </source>
</reference>
<dbReference type="InterPro" id="IPR006059">
    <property type="entry name" value="SBP"/>
</dbReference>
<name>A0A7Z7PST6_9BACT</name>
<dbReference type="EMBL" id="LS974202">
    <property type="protein sequence ID" value="SSC14160.1"/>
    <property type="molecule type" value="Genomic_DNA"/>
</dbReference>
<dbReference type="Proteomes" id="UP000250796">
    <property type="component" value="Chromosome MESINF"/>
</dbReference>
<dbReference type="InterPro" id="IPR050490">
    <property type="entry name" value="Bact_solute-bd_prot1"/>
</dbReference>
<dbReference type="RefSeq" id="WP_169700514.1">
    <property type="nucleotide sequence ID" value="NZ_LS974202.1"/>
</dbReference>
<dbReference type="Gene3D" id="3.40.190.10">
    <property type="entry name" value="Periplasmic binding protein-like II"/>
    <property type="match status" value="1"/>
</dbReference>
<dbReference type="SUPFAM" id="SSF53850">
    <property type="entry name" value="Periplasmic binding protein-like II"/>
    <property type="match status" value="1"/>
</dbReference>
<dbReference type="PANTHER" id="PTHR43649:SF12">
    <property type="entry name" value="DIACETYLCHITOBIOSE BINDING PROTEIN DASA"/>
    <property type="match status" value="1"/>
</dbReference>
<protein>
    <submittedName>
        <fullName evidence="1">Extracellular solute-binding protein family 1</fullName>
    </submittedName>
</protein>
<dbReference type="AlphaFoldDB" id="A0A7Z7PST6"/>
<evidence type="ECO:0000313" key="1">
    <source>
        <dbReference type="EMBL" id="SSC14160.1"/>
    </source>
</evidence>
<evidence type="ECO:0000313" key="2">
    <source>
        <dbReference type="Proteomes" id="UP000250796"/>
    </source>
</evidence>
<organism evidence="1 2">
    <name type="scientific">Mesotoga infera</name>
    <dbReference type="NCBI Taxonomy" id="1236046"/>
    <lineage>
        <taxon>Bacteria</taxon>
        <taxon>Thermotogati</taxon>
        <taxon>Thermotogota</taxon>
        <taxon>Thermotogae</taxon>
        <taxon>Kosmotogales</taxon>
        <taxon>Kosmotogaceae</taxon>
        <taxon>Mesotoga</taxon>
    </lineage>
</organism>
<dbReference type="KEGG" id="minf:MESINF_2720"/>
<keyword evidence="2" id="KW-1185">Reference proteome</keyword>